<dbReference type="SUPFAM" id="SSF50044">
    <property type="entry name" value="SH3-domain"/>
    <property type="match status" value="1"/>
</dbReference>
<evidence type="ECO:0000256" key="3">
    <source>
        <dbReference type="SAM" id="MobiDB-lite"/>
    </source>
</evidence>
<keyword evidence="6" id="KW-1185">Reference proteome</keyword>
<dbReference type="InterPro" id="IPR001452">
    <property type="entry name" value="SH3_domain"/>
</dbReference>
<feature type="compositionally biased region" description="Basic and acidic residues" evidence="3">
    <location>
        <begin position="251"/>
        <end position="260"/>
    </location>
</feature>
<feature type="domain" description="SH3" evidence="4">
    <location>
        <begin position="113"/>
        <end position="174"/>
    </location>
</feature>
<dbReference type="Proteomes" id="UP000243052">
    <property type="component" value="Chromosome ii"/>
</dbReference>
<evidence type="ECO:0000313" key="6">
    <source>
        <dbReference type="Proteomes" id="UP000243052"/>
    </source>
</evidence>
<feature type="compositionally biased region" description="Acidic residues" evidence="3">
    <location>
        <begin position="220"/>
        <end position="234"/>
    </location>
</feature>
<dbReference type="GeneID" id="28722193"/>
<dbReference type="RefSeq" id="XP_017985988.1">
    <property type="nucleotide sequence ID" value="XM_018130499.1"/>
</dbReference>
<dbReference type="STRING" id="45286.A0A120K145"/>
<dbReference type="SMART" id="SM00326">
    <property type="entry name" value="SH3"/>
    <property type="match status" value="1"/>
</dbReference>
<evidence type="ECO:0000256" key="2">
    <source>
        <dbReference type="PROSITE-ProRule" id="PRU00192"/>
    </source>
</evidence>
<evidence type="ECO:0000259" key="4">
    <source>
        <dbReference type="PROSITE" id="PS50002"/>
    </source>
</evidence>
<name>A0A120K145_9SACH</name>
<dbReference type="InterPro" id="IPR036028">
    <property type="entry name" value="SH3-like_dom_sf"/>
</dbReference>
<proteinExistence type="predicted"/>
<sequence length="260" mass="30182">MQEDKQHVHRVSSDCSDEDYSNTVGYISMKDYAYDESHVLHSGYFQHINSNNNGMPPNNPDFNIYNEHYMYNYYNHNDHGDEIEGGYNNRTEVDEDEVTDEKRQSIILPNEYVVNRKAIALYDFVPENDNELMLKEGDVVYISYKHAQGWLVAENYMKTRTGLVPEEYVSIFEDYEESEADDRVGDQYESGQARPHYLTHMITESLTAAAKQSSQKISEDSEWEDIDEEEEQEASSEGQNDIRMGLIDIESSMKDKLTLS</sequence>
<dbReference type="FunFam" id="2.30.30.40:FF:000283">
    <property type="entry name" value="NAP1-binding protein 2"/>
    <property type="match status" value="1"/>
</dbReference>
<evidence type="ECO:0000313" key="5">
    <source>
        <dbReference type="EMBL" id="AMD18992.1"/>
    </source>
</evidence>
<feature type="region of interest" description="Disordered" evidence="3">
    <location>
        <begin position="209"/>
        <end position="260"/>
    </location>
</feature>
<protein>
    <submittedName>
        <fullName evidence="5">HBR091Cp</fullName>
    </submittedName>
</protein>
<keyword evidence="1 2" id="KW-0728">SH3 domain</keyword>
<dbReference type="Gene3D" id="2.30.30.40">
    <property type="entry name" value="SH3 Domains"/>
    <property type="match status" value="1"/>
</dbReference>
<dbReference type="AlphaFoldDB" id="A0A120K145"/>
<dbReference type="PRINTS" id="PR00452">
    <property type="entry name" value="SH3DOMAIN"/>
</dbReference>
<reference evidence="5 6" key="1">
    <citation type="submission" date="2016-01" db="EMBL/GenBank/DDBJ databases">
        <title>Genome sequence of the yeast Holleya sinecauda.</title>
        <authorList>
            <person name="Dietrich F.S."/>
        </authorList>
    </citation>
    <scope>NUCLEOTIDE SEQUENCE [LARGE SCALE GENOMIC DNA]</scope>
    <source>
        <strain evidence="5 6">ATCC 58844</strain>
    </source>
</reference>
<dbReference type="PROSITE" id="PS50002">
    <property type="entry name" value="SH3"/>
    <property type="match status" value="1"/>
</dbReference>
<dbReference type="OrthoDB" id="19092at2759"/>
<accession>A0A120K145</accession>
<organism evidence="5 6">
    <name type="scientific">Eremothecium sinecaudum</name>
    <dbReference type="NCBI Taxonomy" id="45286"/>
    <lineage>
        <taxon>Eukaryota</taxon>
        <taxon>Fungi</taxon>
        <taxon>Dikarya</taxon>
        <taxon>Ascomycota</taxon>
        <taxon>Saccharomycotina</taxon>
        <taxon>Saccharomycetes</taxon>
        <taxon>Saccharomycetales</taxon>
        <taxon>Saccharomycetaceae</taxon>
        <taxon>Eremothecium</taxon>
    </lineage>
</organism>
<dbReference type="EMBL" id="CP014242">
    <property type="protein sequence ID" value="AMD18992.1"/>
    <property type="molecule type" value="Genomic_DNA"/>
</dbReference>
<dbReference type="Pfam" id="PF14604">
    <property type="entry name" value="SH3_9"/>
    <property type="match status" value="1"/>
</dbReference>
<evidence type="ECO:0000256" key="1">
    <source>
        <dbReference type="ARBA" id="ARBA00022443"/>
    </source>
</evidence>
<gene>
    <name evidence="5" type="ORF">AW171_hschr2523</name>
</gene>